<sequence>MIIGFKIVFVVLLGTPFCGLFKYANSQLSVFEDILFHRWSVNNKNISAQALVFVFFFSYFLTSKIVLFLVSTFCLLIFF</sequence>
<dbReference type="WBParaSite" id="JU765_v2.g14190.t1">
    <property type="protein sequence ID" value="JU765_v2.g14190.t1"/>
    <property type="gene ID" value="JU765_v2.g14190"/>
</dbReference>
<evidence type="ECO:0000313" key="1">
    <source>
        <dbReference type="Proteomes" id="UP000887576"/>
    </source>
</evidence>
<name>A0AC34Q9Q6_9BILA</name>
<evidence type="ECO:0000313" key="2">
    <source>
        <dbReference type="WBParaSite" id="JU765_v2.g14190.t1"/>
    </source>
</evidence>
<dbReference type="Proteomes" id="UP000887576">
    <property type="component" value="Unplaced"/>
</dbReference>
<protein>
    <submittedName>
        <fullName evidence="2">Uncharacterized protein</fullName>
    </submittedName>
</protein>
<reference evidence="2" key="1">
    <citation type="submission" date="2022-11" db="UniProtKB">
        <authorList>
            <consortium name="WormBaseParasite"/>
        </authorList>
    </citation>
    <scope>IDENTIFICATION</scope>
</reference>
<proteinExistence type="predicted"/>
<accession>A0AC34Q9Q6</accession>
<organism evidence="1 2">
    <name type="scientific">Panagrolaimus sp. JU765</name>
    <dbReference type="NCBI Taxonomy" id="591449"/>
    <lineage>
        <taxon>Eukaryota</taxon>
        <taxon>Metazoa</taxon>
        <taxon>Ecdysozoa</taxon>
        <taxon>Nematoda</taxon>
        <taxon>Chromadorea</taxon>
        <taxon>Rhabditida</taxon>
        <taxon>Tylenchina</taxon>
        <taxon>Panagrolaimomorpha</taxon>
        <taxon>Panagrolaimoidea</taxon>
        <taxon>Panagrolaimidae</taxon>
        <taxon>Panagrolaimus</taxon>
    </lineage>
</organism>